<reference evidence="2" key="1">
    <citation type="journal article" date="2017" name="Nature">
        <title>The sunflower genome provides insights into oil metabolism, flowering and Asterid evolution.</title>
        <authorList>
            <person name="Badouin H."/>
            <person name="Gouzy J."/>
            <person name="Grassa C.J."/>
            <person name="Murat F."/>
            <person name="Staton S.E."/>
            <person name="Cottret L."/>
            <person name="Lelandais-Briere C."/>
            <person name="Owens G.L."/>
            <person name="Carrere S."/>
            <person name="Mayjonade B."/>
            <person name="Legrand L."/>
            <person name="Gill N."/>
            <person name="Kane N.C."/>
            <person name="Bowers J.E."/>
            <person name="Hubner S."/>
            <person name="Bellec A."/>
            <person name="Berard A."/>
            <person name="Berges H."/>
            <person name="Blanchet N."/>
            <person name="Boniface M.C."/>
            <person name="Brunel D."/>
            <person name="Catrice O."/>
            <person name="Chaidir N."/>
            <person name="Claudel C."/>
            <person name="Donnadieu C."/>
            <person name="Faraut T."/>
            <person name="Fievet G."/>
            <person name="Helmstetter N."/>
            <person name="King M."/>
            <person name="Knapp S.J."/>
            <person name="Lai Z."/>
            <person name="Le Paslier M.C."/>
            <person name="Lippi Y."/>
            <person name="Lorenzon L."/>
            <person name="Mandel J.R."/>
            <person name="Marage G."/>
            <person name="Marchand G."/>
            <person name="Marquand E."/>
            <person name="Bret-Mestries E."/>
            <person name="Morien E."/>
            <person name="Nambeesan S."/>
            <person name="Nguyen T."/>
            <person name="Pegot-Espagnet P."/>
            <person name="Pouilly N."/>
            <person name="Raftis F."/>
            <person name="Sallet E."/>
            <person name="Schiex T."/>
            <person name="Thomas J."/>
            <person name="Vandecasteele C."/>
            <person name="Vares D."/>
            <person name="Vear F."/>
            <person name="Vautrin S."/>
            <person name="Crespi M."/>
            <person name="Mangin B."/>
            <person name="Burke J.M."/>
            <person name="Salse J."/>
            <person name="Munos S."/>
            <person name="Vincourt P."/>
            <person name="Rieseberg L.H."/>
            <person name="Langlade N.B."/>
        </authorList>
    </citation>
    <scope>NUCLEOTIDE SEQUENCE</scope>
    <source>
        <tissue evidence="2">Leaves</tissue>
    </source>
</reference>
<evidence type="ECO:0000313" key="3">
    <source>
        <dbReference type="Proteomes" id="UP000215914"/>
    </source>
</evidence>
<organism evidence="2 3">
    <name type="scientific">Helianthus annuus</name>
    <name type="common">Common sunflower</name>
    <dbReference type="NCBI Taxonomy" id="4232"/>
    <lineage>
        <taxon>Eukaryota</taxon>
        <taxon>Viridiplantae</taxon>
        <taxon>Streptophyta</taxon>
        <taxon>Embryophyta</taxon>
        <taxon>Tracheophyta</taxon>
        <taxon>Spermatophyta</taxon>
        <taxon>Magnoliopsida</taxon>
        <taxon>eudicotyledons</taxon>
        <taxon>Gunneridae</taxon>
        <taxon>Pentapetalae</taxon>
        <taxon>asterids</taxon>
        <taxon>campanulids</taxon>
        <taxon>Asterales</taxon>
        <taxon>Asteraceae</taxon>
        <taxon>Asteroideae</taxon>
        <taxon>Heliantheae alliance</taxon>
        <taxon>Heliantheae</taxon>
        <taxon>Helianthus</taxon>
    </lineage>
</organism>
<name>A0A9K3H452_HELAN</name>
<feature type="region of interest" description="Disordered" evidence="1">
    <location>
        <begin position="97"/>
        <end position="118"/>
    </location>
</feature>
<dbReference type="EMBL" id="MNCJ02000330">
    <property type="protein sequence ID" value="KAF5766677.1"/>
    <property type="molecule type" value="Genomic_DNA"/>
</dbReference>
<protein>
    <submittedName>
        <fullName evidence="2">Uncharacterized protein</fullName>
    </submittedName>
</protein>
<keyword evidence="3" id="KW-1185">Reference proteome</keyword>
<dbReference type="Gramene" id="mRNA:HanXRQr2_Chr15g0718211">
    <property type="protein sequence ID" value="CDS:HanXRQr2_Chr15g0718211.1"/>
    <property type="gene ID" value="HanXRQr2_Chr15g0718211"/>
</dbReference>
<accession>A0A9K3H452</accession>
<dbReference type="AlphaFoldDB" id="A0A9K3H452"/>
<proteinExistence type="predicted"/>
<evidence type="ECO:0000256" key="1">
    <source>
        <dbReference type="SAM" id="MobiDB-lite"/>
    </source>
</evidence>
<dbReference type="Proteomes" id="UP000215914">
    <property type="component" value="Unassembled WGS sequence"/>
</dbReference>
<feature type="region of interest" description="Disordered" evidence="1">
    <location>
        <begin position="139"/>
        <end position="166"/>
    </location>
</feature>
<reference evidence="2" key="2">
    <citation type="submission" date="2020-06" db="EMBL/GenBank/DDBJ databases">
        <title>Helianthus annuus Genome sequencing and assembly Release 2.</title>
        <authorList>
            <person name="Gouzy J."/>
            <person name="Langlade N."/>
            <person name="Munos S."/>
        </authorList>
    </citation>
    <scope>NUCLEOTIDE SEQUENCE</scope>
    <source>
        <tissue evidence="2">Leaves</tissue>
    </source>
</reference>
<feature type="compositionally biased region" description="Basic and acidic residues" evidence="1">
    <location>
        <begin position="139"/>
        <end position="155"/>
    </location>
</feature>
<comment type="caution">
    <text evidence="2">The sequence shown here is derived from an EMBL/GenBank/DDBJ whole genome shotgun (WGS) entry which is preliminary data.</text>
</comment>
<sequence length="166" mass="19234">MDDLGNCHEFYSLSLPPAERFFQKNRHRLDLLDDHIHSGVNFFSTTQEIVRDWQSMCEDILEFEAAKKDFVGEREAFNSEKKGLLWRVADSEDKLAKEKQSNANRQKDWEAACERSNRDLKSACDEVVKLKAEKAKDSQEYKRLAPAHKEKEAESQARIAALEKNS</sequence>
<evidence type="ECO:0000313" key="2">
    <source>
        <dbReference type="EMBL" id="KAF5766677.1"/>
    </source>
</evidence>
<gene>
    <name evidence="2" type="ORF">HanXRQr2_Chr15g0718211</name>
</gene>